<feature type="compositionally biased region" description="Polar residues" evidence="6">
    <location>
        <begin position="650"/>
        <end position="664"/>
    </location>
</feature>
<dbReference type="AlphaFoldDB" id="A0A9W9U2F6"/>
<keyword evidence="7" id="KW-0472">Membrane</keyword>
<dbReference type="GO" id="GO:0008270">
    <property type="term" value="F:zinc ion binding"/>
    <property type="evidence" value="ECO:0007669"/>
    <property type="project" value="InterPro"/>
</dbReference>
<feature type="transmembrane region" description="Helical" evidence="7">
    <location>
        <begin position="556"/>
        <end position="578"/>
    </location>
</feature>
<dbReference type="PANTHER" id="PTHR46910">
    <property type="entry name" value="TRANSCRIPTION FACTOR PDR1"/>
    <property type="match status" value="1"/>
</dbReference>
<feature type="compositionally biased region" description="Basic and acidic residues" evidence="6">
    <location>
        <begin position="630"/>
        <end position="649"/>
    </location>
</feature>
<evidence type="ECO:0000256" key="1">
    <source>
        <dbReference type="ARBA" id="ARBA00022723"/>
    </source>
</evidence>
<proteinExistence type="predicted"/>
<dbReference type="InterPro" id="IPR001138">
    <property type="entry name" value="Zn2Cys6_DnaBD"/>
</dbReference>
<evidence type="ECO:0000256" key="5">
    <source>
        <dbReference type="ARBA" id="ARBA00023242"/>
    </source>
</evidence>
<feature type="domain" description="Zn(2)-C6 fungal-type" evidence="8">
    <location>
        <begin position="14"/>
        <end position="46"/>
    </location>
</feature>
<evidence type="ECO:0000256" key="7">
    <source>
        <dbReference type="SAM" id="Phobius"/>
    </source>
</evidence>
<feature type="compositionally biased region" description="Polar residues" evidence="6">
    <location>
        <begin position="113"/>
        <end position="126"/>
    </location>
</feature>
<name>A0A9W9U2F6_9EURO</name>
<comment type="caution">
    <text evidence="9">The sequence shown here is derived from an EMBL/GenBank/DDBJ whole genome shotgun (WGS) entry which is preliminary data.</text>
</comment>
<dbReference type="PANTHER" id="PTHR46910:SF2">
    <property type="entry name" value="ZN(II)2CYS6 TRANSCRIPTION FACTOR (EUROFUNG)"/>
    <property type="match status" value="1"/>
</dbReference>
<keyword evidence="4" id="KW-0804">Transcription</keyword>
<feature type="compositionally biased region" description="Polar residues" evidence="6">
    <location>
        <begin position="777"/>
        <end position="807"/>
    </location>
</feature>
<keyword evidence="5" id="KW-0539">Nucleus</keyword>
<feature type="region of interest" description="Disordered" evidence="6">
    <location>
        <begin position="630"/>
        <end position="720"/>
    </location>
</feature>
<dbReference type="GO" id="GO:0003677">
    <property type="term" value="F:DNA binding"/>
    <property type="evidence" value="ECO:0007669"/>
    <property type="project" value="UniProtKB-KW"/>
</dbReference>
<dbReference type="Pfam" id="PF04082">
    <property type="entry name" value="Fungal_trans"/>
    <property type="match status" value="1"/>
</dbReference>
<protein>
    <recommendedName>
        <fullName evidence="8">Zn(2)-C6 fungal-type domain-containing protein</fullName>
    </recommendedName>
</protein>
<keyword evidence="1" id="KW-0479">Metal-binding</keyword>
<dbReference type="EMBL" id="JAPZBO010000008">
    <property type="protein sequence ID" value="KAJ5307625.1"/>
    <property type="molecule type" value="Genomic_DNA"/>
</dbReference>
<evidence type="ECO:0000313" key="10">
    <source>
        <dbReference type="Proteomes" id="UP001147746"/>
    </source>
</evidence>
<evidence type="ECO:0000256" key="6">
    <source>
        <dbReference type="SAM" id="MobiDB-lite"/>
    </source>
</evidence>
<dbReference type="SMART" id="SM00906">
    <property type="entry name" value="Fungal_trans"/>
    <property type="match status" value="1"/>
</dbReference>
<dbReference type="SMART" id="SM00066">
    <property type="entry name" value="GAL4"/>
    <property type="match status" value="1"/>
</dbReference>
<dbReference type="PROSITE" id="PS50048">
    <property type="entry name" value="ZN2_CY6_FUNGAL_2"/>
    <property type="match status" value="1"/>
</dbReference>
<dbReference type="CDD" id="cd00067">
    <property type="entry name" value="GAL4"/>
    <property type="match status" value="1"/>
</dbReference>
<dbReference type="InterPro" id="IPR036864">
    <property type="entry name" value="Zn2-C6_fun-type_DNA-bd_sf"/>
</dbReference>
<sequence>MAKGSASRLRSQRACESCYRKKTKCEVEGAGPVCVQCARRGIRCTFSGPDNADVQSDEYVKALKDRLERVEYLLRTAGILHEDDMAQEGLSDDETEIIDEKWDARHQRPDASAISSNRSSMTQDTENYAGGGDLDSTSMFKQHEQDDSRYFGGTGRSCSLSILSRDGIEWIKKKTGDVSFLNIISTDSTHDNPWNQWRPDVFHDLFASQVYKPLPPRSEVFSLMKDFFRTANRLFPIYHEASFMKMVEWQYTQQTCDDAARWASINMVICLAYEYRISNGPKPEKDREKARFYFKNAMSVFTDLALRRTDLLSVQALLNMAFFLRGNSGTQYSLPLITAAMRSCQRMGLHRNIARPDLSSAQREQRRRVFWVAFTIDQSTCLRVGNAPSQHPDDFDVPLPEEIEDDRISGSPSNIEFFRQLCRMSVIKSRIFCGLYSAKAMLKPTREIYQTVKELHAELEDWKKDYPMNDDFKIQVGGSDFLFGFASIGLHFTYYNALIMIHRIPLLLHYLKGQREETPPELKLLSIAHASKSGVICVQAARDTLKMINNMPWGDIAWIWSLLYYVFLAAATIFSSIIRDTRGPHARDDLATLSMAATFFATLVPGDGPINYAGFMTRMSANLERIARSAVDKDEKRVRESGETDHEHQPSGTKRQSSRTTSGSHSKHRHRPSTLRTTMTPDAVGSQGPSMTTAPPPPQSYLSMSRPQMPDLSIPEALEGLPPVNSSGYVVPLSPNVTTNFPTMPQQPPTTNYVTGLGLDLNGANASDMGLPSWQLAQDHSQSHTANSSPMDNIHSPFSQSSTSTPGNMIPESWQVPLTADWEFGDNIWAGLFPTESIAASAQATDMHFPVLSAESFLDMPGTEQDANMGYNAATGGVENPYNFTAGFDAQDPNQDPYQGQSQAESTWPNGFLGLF</sequence>
<reference evidence="9" key="1">
    <citation type="submission" date="2022-12" db="EMBL/GenBank/DDBJ databases">
        <authorList>
            <person name="Petersen C."/>
        </authorList>
    </citation>
    <scope>NUCLEOTIDE SEQUENCE</scope>
    <source>
        <strain evidence="9">IBT 21472</strain>
    </source>
</reference>
<dbReference type="Pfam" id="PF00172">
    <property type="entry name" value="Zn_clus"/>
    <property type="match status" value="1"/>
</dbReference>
<keyword evidence="2" id="KW-0805">Transcription regulation</keyword>
<accession>A0A9W9U2F6</accession>
<keyword evidence="10" id="KW-1185">Reference proteome</keyword>
<feature type="region of interest" description="Disordered" evidence="6">
    <location>
        <begin position="777"/>
        <end position="808"/>
    </location>
</feature>
<keyword evidence="7" id="KW-1133">Transmembrane helix</keyword>
<keyword evidence="3" id="KW-0238">DNA-binding</keyword>
<keyword evidence="7" id="KW-0812">Transmembrane</keyword>
<dbReference type="CDD" id="cd12148">
    <property type="entry name" value="fungal_TF_MHR"/>
    <property type="match status" value="1"/>
</dbReference>
<dbReference type="Gene3D" id="4.10.240.10">
    <property type="entry name" value="Zn(2)-C6 fungal-type DNA-binding domain"/>
    <property type="match status" value="1"/>
</dbReference>
<evidence type="ECO:0000256" key="3">
    <source>
        <dbReference type="ARBA" id="ARBA00023125"/>
    </source>
</evidence>
<dbReference type="Proteomes" id="UP001147746">
    <property type="component" value="Unassembled WGS sequence"/>
</dbReference>
<evidence type="ECO:0000259" key="8">
    <source>
        <dbReference type="PROSITE" id="PS50048"/>
    </source>
</evidence>
<dbReference type="GO" id="GO:0000981">
    <property type="term" value="F:DNA-binding transcription factor activity, RNA polymerase II-specific"/>
    <property type="evidence" value="ECO:0007669"/>
    <property type="project" value="InterPro"/>
</dbReference>
<gene>
    <name evidence="9" type="ORF">N7476_008281</name>
</gene>
<evidence type="ECO:0000313" key="9">
    <source>
        <dbReference type="EMBL" id="KAJ5307625.1"/>
    </source>
</evidence>
<feature type="region of interest" description="Disordered" evidence="6">
    <location>
        <begin position="103"/>
        <end position="139"/>
    </location>
</feature>
<feature type="transmembrane region" description="Helical" evidence="7">
    <location>
        <begin position="590"/>
        <end position="610"/>
    </location>
</feature>
<dbReference type="InterPro" id="IPR050987">
    <property type="entry name" value="AtrR-like"/>
</dbReference>
<reference evidence="9" key="2">
    <citation type="journal article" date="2023" name="IMA Fungus">
        <title>Comparative genomic study of the Penicillium genus elucidates a diverse pangenome and 15 lateral gene transfer events.</title>
        <authorList>
            <person name="Petersen C."/>
            <person name="Sorensen T."/>
            <person name="Nielsen M.R."/>
            <person name="Sondergaard T.E."/>
            <person name="Sorensen J.L."/>
            <person name="Fitzpatrick D.A."/>
            <person name="Frisvad J.C."/>
            <person name="Nielsen K.L."/>
        </authorList>
    </citation>
    <scope>NUCLEOTIDE SEQUENCE</scope>
    <source>
        <strain evidence="9">IBT 21472</strain>
    </source>
</reference>
<dbReference type="InterPro" id="IPR007219">
    <property type="entry name" value="XnlR_reg_dom"/>
</dbReference>
<evidence type="ECO:0000256" key="2">
    <source>
        <dbReference type="ARBA" id="ARBA00023015"/>
    </source>
</evidence>
<organism evidence="9 10">
    <name type="scientific">Penicillium atrosanguineum</name>
    <dbReference type="NCBI Taxonomy" id="1132637"/>
    <lineage>
        <taxon>Eukaryota</taxon>
        <taxon>Fungi</taxon>
        <taxon>Dikarya</taxon>
        <taxon>Ascomycota</taxon>
        <taxon>Pezizomycotina</taxon>
        <taxon>Eurotiomycetes</taxon>
        <taxon>Eurotiomycetidae</taxon>
        <taxon>Eurotiales</taxon>
        <taxon>Aspergillaceae</taxon>
        <taxon>Penicillium</taxon>
    </lineage>
</organism>
<evidence type="ECO:0000256" key="4">
    <source>
        <dbReference type="ARBA" id="ARBA00023163"/>
    </source>
</evidence>
<dbReference type="GO" id="GO:0006351">
    <property type="term" value="P:DNA-templated transcription"/>
    <property type="evidence" value="ECO:0007669"/>
    <property type="project" value="InterPro"/>
</dbReference>
<dbReference type="SUPFAM" id="SSF57701">
    <property type="entry name" value="Zn2/Cys6 DNA-binding domain"/>
    <property type="match status" value="1"/>
</dbReference>